<dbReference type="EMBL" id="LXFE01000728">
    <property type="protein sequence ID" value="OLL24575.1"/>
    <property type="molecule type" value="Genomic_DNA"/>
</dbReference>
<gene>
    <name evidence="4" type="ORF">NEOLI_004813</name>
</gene>
<feature type="domain" description="DUF2427" evidence="2">
    <location>
        <begin position="21"/>
        <end position="69"/>
    </location>
</feature>
<keyword evidence="1" id="KW-0812">Transmembrane</keyword>
<protein>
    <submittedName>
        <fullName evidence="4">Protein YTP1</fullName>
    </submittedName>
</protein>
<feature type="transmembrane region" description="Helical" evidence="1">
    <location>
        <begin position="121"/>
        <end position="143"/>
    </location>
</feature>
<feature type="domain" description="Protein YTP1-like C-terminal" evidence="3">
    <location>
        <begin position="97"/>
        <end position="289"/>
    </location>
</feature>
<dbReference type="Proteomes" id="UP000186594">
    <property type="component" value="Unassembled WGS sequence"/>
</dbReference>
<proteinExistence type="predicted"/>
<dbReference type="InterPro" id="IPR018827">
    <property type="entry name" value="YTP1_C"/>
</dbReference>
<dbReference type="Pfam" id="PF10355">
    <property type="entry name" value="Ytp1"/>
    <property type="match status" value="1"/>
</dbReference>
<feature type="transmembrane region" description="Helical" evidence="1">
    <location>
        <begin position="78"/>
        <end position="101"/>
    </location>
</feature>
<dbReference type="OMA" id="SCADYRD"/>
<dbReference type="InterPro" id="IPR018825">
    <property type="entry name" value="DUF2427"/>
</dbReference>
<evidence type="ECO:0000313" key="5">
    <source>
        <dbReference type="Proteomes" id="UP000186594"/>
    </source>
</evidence>
<keyword evidence="5" id="KW-1185">Reference proteome</keyword>
<keyword evidence="1" id="KW-0472">Membrane</keyword>
<reference evidence="4 5" key="1">
    <citation type="submission" date="2016-04" db="EMBL/GenBank/DDBJ databases">
        <title>Evolutionary innovation and constraint leading to complex multicellularity in the Ascomycota.</title>
        <authorList>
            <person name="Cisse O."/>
            <person name="Nguyen A."/>
            <person name="Hewitt D.A."/>
            <person name="Jedd G."/>
            <person name="Stajich J.E."/>
        </authorList>
    </citation>
    <scope>NUCLEOTIDE SEQUENCE [LARGE SCALE GENOMIC DNA]</scope>
    <source>
        <strain evidence="4 5">DAH-3</strain>
    </source>
</reference>
<dbReference type="PANTHER" id="PTHR31685">
    <property type="entry name" value="INTEGRAL MEMBRANE PROTEIN (AFU_ORTHOLOGUE AFUA_6G12730)-RELATED"/>
    <property type="match status" value="1"/>
</dbReference>
<organism evidence="4 5">
    <name type="scientific">Neolecta irregularis (strain DAH-3)</name>
    <dbReference type="NCBI Taxonomy" id="1198029"/>
    <lineage>
        <taxon>Eukaryota</taxon>
        <taxon>Fungi</taxon>
        <taxon>Dikarya</taxon>
        <taxon>Ascomycota</taxon>
        <taxon>Taphrinomycotina</taxon>
        <taxon>Neolectales</taxon>
        <taxon>Neolectaceae</taxon>
        <taxon>Neolecta</taxon>
    </lineage>
</organism>
<sequence>MACSCADYRDGINGYVVVPIGLFKVVLGYFLGHAHKGRQFQSNIHSNFAPWLLTIIFFQVSFGILLKGHYNTPTFGKILSFVVPVHSIMGKLIPVLSYVQIVFGGITALGFCRGGYTGQCAAHFIMGSGFIGYGIVMTLMMIFGQEWLKRQGKSMDFYDSAVICIWGFVNTFTEHRWNEAWSHKDLQHTSIGIIWWAAGLLGIFSSQRNGPSRTFVPSLVIILTGWAMNQHAQHLEISTKVHAAFGWSLIGAGCFKILENILKESSPNENGKIESYQYLPPFARYVCGFC</sequence>
<dbReference type="Pfam" id="PF10348">
    <property type="entry name" value="DUF2427"/>
    <property type="match status" value="1"/>
</dbReference>
<comment type="caution">
    <text evidence="4">The sequence shown here is derived from an EMBL/GenBank/DDBJ whole genome shotgun (WGS) entry which is preliminary data.</text>
</comment>
<feature type="transmembrane region" description="Helical" evidence="1">
    <location>
        <begin position="12"/>
        <end position="32"/>
    </location>
</feature>
<feature type="transmembrane region" description="Helical" evidence="1">
    <location>
        <begin position="48"/>
        <end position="66"/>
    </location>
</feature>
<evidence type="ECO:0000259" key="3">
    <source>
        <dbReference type="Pfam" id="PF10355"/>
    </source>
</evidence>
<evidence type="ECO:0000256" key="1">
    <source>
        <dbReference type="SAM" id="Phobius"/>
    </source>
</evidence>
<name>A0A1U7LPJ4_NEOID</name>
<evidence type="ECO:0000313" key="4">
    <source>
        <dbReference type="EMBL" id="OLL24575.1"/>
    </source>
</evidence>
<dbReference type="OrthoDB" id="4137487at2759"/>
<keyword evidence="1" id="KW-1133">Transmembrane helix</keyword>
<dbReference type="PANTHER" id="PTHR31685:SF2">
    <property type="entry name" value="PROTEIN YTP1"/>
    <property type="match status" value="1"/>
</dbReference>
<dbReference type="STRING" id="1198029.A0A1U7LPJ4"/>
<dbReference type="AlphaFoldDB" id="A0A1U7LPJ4"/>
<evidence type="ECO:0000259" key="2">
    <source>
        <dbReference type="Pfam" id="PF10348"/>
    </source>
</evidence>
<accession>A0A1U7LPJ4</accession>